<evidence type="ECO:0000313" key="2">
    <source>
        <dbReference type="Proteomes" id="UP001458880"/>
    </source>
</evidence>
<accession>A0AAW1N793</accession>
<keyword evidence="2" id="KW-1185">Reference proteome</keyword>
<proteinExistence type="predicted"/>
<reference evidence="1 2" key="1">
    <citation type="journal article" date="2024" name="BMC Genomics">
        <title>De novo assembly and annotation of Popillia japonica's genome with initial clues to its potential as an invasive pest.</title>
        <authorList>
            <person name="Cucini C."/>
            <person name="Boschi S."/>
            <person name="Funari R."/>
            <person name="Cardaioli E."/>
            <person name="Iannotti N."/>
            <person name="Marturano G."/>
            <person name="Paoli F."/>
            <person name="Bruttini M."/>
            <person name="Carapelli A."/>
            <person name="Frati F."/>
            <person name="Nardi F."/>
        </authorList>
    </citation>
    <scope>NUCLEOTIDE SEQUENCE [LARGE SCALE GENOMIC DNA]</scope>
    <source>
        <strain evidence="1">DMR45628</strain>
    </source>
</reference>
<gene>
    <name evidence="1" type="ORF">QE152_g790</name>
</gene>
<comment type="caution">
    <text evidence="1">The sequence shown here is derived from an EMBL/GenBank/DDBJ whole genome shotgun (WGS) entry which is preliminary data.</text>
</comment>
<sequence>MEFGLDKCKINGLEKRKWKKHDGYVLGNQQEKEADRRTIEAMEECENYLYLGVLQRKGIEHKRIKEVLMQKY</sequence>
<evidence type="ECO:0000313" key="1">
    <source>
        <dbReference type="EMBL" id="KAK9754900.1"/>
    </source>
</evidence>
<name>A0AAW1N793_POPJA</name>
<dbReference type="EMBL" id="JASPKY010000004">
    <property type="protein sequence ID" value="KAK9754900.1"/>
    <property type="molecule type" value="Genomic_DNA"/>
</dbReference>
<dbReference type="Proteomes" id="UP001458880">
    <property type="component" value="Unassembled WGS sequence"/>
</dbReference>
<protein>
    <submittedName>
        <fullName evidence="1">Uncharacterized protein</fullName>
    </submittedName>
</protein>
<organism evidence="1 2">
    <name type="scientific">Popillia japonica</name>
    <name type="common">Japanese beetle</name>
    <dbReference type="NCBI Taxonomy" id="7064"/>
    <lineage>
        <taxon>Eukaryota</taxon>
        <taxon>Metazoa</taxon>
        <taxon>Ecdysozoa</taxon>
        <taxon>Arthropoda</taxon>
        <taxon>Hexapoda</taxon>
        <taxon>Insecta</taxon>
        <taxon>Pterygota</taxon>
        <taxon>Neoptera</taxon>
        <taxon>Endopterygota</taxon>
        <taxon>Coleoptera</taxon>
        <taxon>Polyphaga</taxon>
        <taxon>Scarabaeiformia</taxon>
        <taxon>Scarabaeidae</taxon>
        <taxon>Rutelinae</taxon>
        <taxon>Popillia</taxon>
    </lineage>
</organism>
<dbReference type="AlphaFoldDB" id="A0AAW1N793"/>